<dbReference type="InterPro" id="IPR029065">
    <property type="entry name" value="Enolase_C-like"/>
</dbReference>
<evidence type="ECO:0000256" key="2">
    <source>
        <dbReference type="ARBA" id="ARBA00022842"/>
    </source>
</evidence>
<dbReference type="InterPro" id="IPR036849">
    <property type="entry name" value="Enolase-like_C_sf"/>
</dbReference>
<dbReference type="SFLD" id="SFLDS00001">
    <property type="entry name" value="Enolase"/>
    <property type="match status" value="1"/>
</dbReference>
<dbReference type="Gene3D" id="3.20.20.120">
    <property type="entry name" value="Enolase-like C-terminal domain"/>
    <property type="match status" value="1"/>
</dbReference>
<dbReference type="EC" id="4.2.1.113" evidence="4"/>
<dbReference type="PANTHER" id="PTHR48073">
    <property type="entry name" value="O-SUCCINYLBENZOATE SYNTHASE-RELATED"/>
    <property type="match status" value="1"/>
</dbReference>
<feature type="domain" description="Mandelate racemase/muconate lactonizing enzyme C-terminal" evidence="5">
    <location>
        <begin position="112"/>
        <end position="208"/>
    </location>
</feature>
<dbReference type="NCBIfam" id="TIGR01927">
    <property type="entry name" value="menC_gam_Gplu"/>
    <property type="match status" value="1"/>
</dbReference>
<dbReference type="InterPro" id="IPR041338">
    <property type="entry name" value="OSBS_N"/>
</dbReference>
<dbReference type="SUPFAM" id="SSF54826">
    <property type="entry name" value="Enolase N-terminal domain-like"/>
    <property type="match status" value="1"/>
</dbReference>
<evidence type="ECO:0000256" key="4">
    <source>
        <dbReference type="NCBIfam" id="TIGR01927"/>
    </source>
</evidence>
<dbReference type="RefSeq" id="WP_108924000.1">
    <property type="nucleotide sequence ID" value="NZ_CP029206.1"/>
</dbReference>
<dbReference type="Pfam" id="PF21508">
    <property type="entry name" value="MenC_N"/>
    <property type="match status" value="1"/>
</dbReference>
<sequence>MQSIDEIKLYRYRIPCQTGVVLRKQPLVERQGFIIQLERSGKMGFGEIAPLPTFSAETLEMAEQQLKCWCQSLTRNVEDLYPSVAFGLSCALAELEGDLGEEGAFESALLCDGNMAAFKAKLAQTSSSLAKIKIGFDAKQEGQLANRLLAEFPQLQLRLDANRAWQLAQAVEFAQQIAKSLRSRIQFIEEPCQTPLLSRQFAQLTGIAIAWDETVREADFCVKKEPYLNAIVIKPTLVGSLAKCIDLIQQAHQQGLQVVISSSIESSLGLSQLARIAKQYTPKSVAGLDTLHLMKVQLVRAWNGSSLPLVDLQSEFIEPIPFA</sequence>
<keyword evidence="2" id="KW-0460">Magnesium</keyword>
<dbReference type="CDD" id="cd03320">
    <property type="entry name" value="OSBS"/>
    <property type="match status" value="1"/>
</dbReference>
<name>A0A2U8FJQ9_9PAST</name>
<dbReference type="Proteomes" id="UP000244920">
    <property type="component" value="Chromosome"/>
</dbReference>
<keyword evidence="1" id="KW-0479">Metal-binding</keyword>
<proteinExistence type="predicted"/>
<dbReference type="Gene3D" id="3.30.390.10">
    <property type="entry name" value="Enolase-like, N-terminal domain"/>
    <property type="match status" value="1"/>
</dbReference>
<gene>
    <name evidence="6" type="ORF">DDU33_06915</name>
</gene>
<dbReference type="KEGG" id="apor:DDU33_06915"/>
<dbReference type="SMART" id="SM00922">
    <property type="entry name" value="MR_MLE"/>
    <property type="match status" value="1"/>
</dbReference>
<dbReference type="GO" id="GO:0046872">
    <property type="term" value="F:metal ion binding"/>
    <property type="evidence" value="ECO:0007669"/>
    <property type="project" value="UniProtKB-KW"/>
</dbReference>
<dbReference type="SFLD" id="SFLDG00180">
    <property type="entry name" value="muconate_cycloisomerase"/>
    <property type="match status" value="1"/>
</dbReference>
<dbReference type="GO" id="GO:0009234">
    <property type="term" value="P:menaquinone biosynthetic process"/>
    <property type="evidence" value="ECO:0007669"/>
    <property type="project" value="UniProtKB-UniRule"/>
</dbReference>
<dbReference type="InterPro" id="IPR029017">
    <property type="entry name" value="Enolase-like_N"/>
</dbReference>
<protein>
    <recommendedName>
        <fullName evidence="4">o-succinylbenzoate synthase</fullName>
        <ecNumber evidence="4">4.2.1.113</ecNumber>
    </recommendedName>
</protein>
<evidence type="ECO:0000313" key="7">
    <source>
        <dbReference type="Proteomes" id="UP000244920"/>
    </source>
</evidence>
<dbReference type="NCBIfam" id="NF003473">
    <property type="entry name" value="PRK05105.1"/>
    <property type="match status" value="1"/>
</dbReference>
<accession>A0A2U8FJQ9</accession>
<keyword evidence="7" id="KW-1185">Reference proteome</keyword>
<dbReference type="SUPFAM" id="SSF51604">
    <property type="entry name" value="Enolase C-terminal domain-like"/>
    <property type="match status" value="1"/>
</dbReference>
<dbReference type="AlphaFoldDB" id="A0A2U8FJQ9"/>
<reference evidence="7" key="1">
    <citation type="submission" date="2018-05" db="EMBL/GenBank/DDBJ databases">
        <title>Complete genome sequence of Actinobacillus porcitonsillarum reference strain 9953L55 (CCUG 46996).</title>
        <authorList>
            <person name="Dona V."/>
            <person name="Perreten V."/>
        </authorList>
    </citation>
    <scope>NUCLEOTIDE SEQUENCE [LARGE SCALE GENOMIC DNA]</scope>
    <source>
        <strain evidence="7">9953L55</strain>
    </source>
</reference>
<evidence type="ECO:0000256" key="1">
    <source>
        <dbReference type="ARBA" id="ARBA00022723"/>
    </source>
</evidence>
<evidence type="ECO:0000256" key="3">
    <source>
        <dbReference type="ARBA" id="ARBA00023239"/>
    </source>
</evidence>
<organism evidence="6 7">
    <name type="scientific">Actinobacillus porcitonsillarum</name>
    <dbReference type="NCBI Taxonomy" id="189834"/>
    <lineage>
        <taxon>Bacteria</taxon>
        <taxon>Pseudomonadati</taxon>
        <taxon>Pseudomonadota</taxon>
        <taxon>Gammaproteobacteria</taxon>
        <taxon>Pasteurellales</taxon>
        <taxon>Pasteurellaceae</taxon>
        <taxon>Actinobacillus</taxon>
    </lineage>
</organism>
<dbReference type="EMBL" id="CP029206">
    <property type="protein sequence ID" value="AWI51229.1"/>
    <property type="molecule type" value="Genomic_DNA"/>
</dbReference>
<keyword evidence="3" id="KW-0456">Lyase</keyword>
<dbReference type="Pfam" id="PF13378">
    <property type="entry name" value="MR_MLE_C"/>
    <property type="match status" value="1"/>
</dbReference>
<dbReference type="PANTHER" id="PTHR48073:SF2">
    <property type="entry name" value="O-SUCCINYLBENZOATE SYNTHASE"/>
    <property type="match status" value="1"/>
</dbReference>
<dbReference type="InterPro" id="IPR013342">
    <property type="entry name" value="Mandelate_racemase_C"/>
</dbReference>
<evidence type="ECO:0000313" key="6">
    <source>
        <dbReference type="EMBL" id="AWI51229.1"/>
    </source>
</evidence>
<dbReference type="GO" id="GO:0043748">
    <property type="term" value="F:O-succinylbenzoate synthase activity"/>
    <property type="evidence" value="ECO:0007669"/>
    <property type="project" value="UniProtKB-EC"/>
</dbReference>
<evidence type="ECO:0000259" key="5">
    <source>
        <dbReference type="SMART" id="SM00922"/>
    </source>
</evidence>
<dbReference type="SFLD" id="SFLDF00009">
    <property type="entry name" value="o-succinylbenzoate_synthase"/>
    <property type="match status" value="1"/>
</dbReference>